<feature type="transmembrane region" description="Helical" evidence="2">
    <location>
        <begin position="135"/>
        <end position="155"/>
    </location>
</feature>
<reference evidence="3" key="1">
    <citation type="submission" date="2021-01" db="EMBL/GenBank/DDBJ databases">
        <title>KCTC 19127 draft genome.</title>
        <authorList>
            <person name="An D."/>
        </authorList>
    </citation>
    <scope>NUCLEOTIDE SEQUENCE</scope>
    <source>
        <strain evidence="3">KCTC 19127</strain>
    </source>
</reference>
<evidence type="ECO:0000256" key="2">
    <source>
        <dbReference type="SAM" id="Phobius"/>
    </source>
</evidence>
<feature type="transmembrane region" description="Helical" evidence="2">
    <location>
        <begin position="46"/>
        <end position="63"/>
    </location>
</feature>
<organism evidence="3 4">
    <name type="scientific">Nakamurella flavida</name>
    <dbReference type="NCBI Taxonomy" id="363630"/>
    <lineage>
        <taxon>Bacteria</taxon>
        <taxon>Bacillati</taxon>
        <taxon>Actinomycetota</taxon>
        <taxon>Actinomycetes</taxon>
        <taxon>Nakamurellales</taxon>
        <taxon>Nakamurellaceae</taxon>
        <taxon>Nakamurella</taxon>
    </lineage>
</organism>
<keyword evidence="4" id="KW-1185">Reference proteome</keyword>
<feature type="transmembrane region" description="Helical" evidence="2">
    <location>
        <begin position="101"/>
        <end position="123"/>
    </location>
</feature>
<feature type="compositionally biased region" description="Pro residues" evidence="1">
    <location>
        <begin position="201"/>
        <end position="210"/>
    </location>
</feature>
<name>A0A939BYZ4_9ACTN</name>
<feature type="transmembrane region" description="Helical" evidence="2">
    <location>
        <begin position="167"/>
        <end position="189"/>
    </location>
</feature>
<dbReference type="Proteomes" id="UP000663801">
    <property type="component" value="Unassembled WGS sequence"/>
</dbReference>
<dbReference type="Pfam" id="PF06197">
    <property type="entry name" value="DUF998"/>
    <property type="match status" value="1"/>
</dbReference>
<dbReference type="AlphaFoldDB" id="A0A939BYZ4"/>
<evidence type="ECO:0000313" key="3">
    <source>
        <dbReference type="EMBL" id="MBM9475198.1"/>
    </source>
</evidence>
<sequence length="232" mass="23520">MGSRVGRACVAACWLLWIGVQAGAGDPLIPDISYSQYGLGPRGWMFSLWAVLLGIGPLLLWRARPVPGRAPILCLAVGTVGTLVMAVVRTDAGGLQQSLQAQVHAAGAIAAMVALPTGIVLALRFAPTRVARTAAGLGLASLAGLLLIGAAAAGVDILGIGQQDAWAFWQGFTVLVDMLLLGLYAVAVGSLPVRPAAGRPDAPPPAPRVPAVPDGPAGSAPERATSQRPHAG</sequence>
<dbReference type="InterPro" id="IPR009339">
    <property type="entry name" value="DUF998"/>
</dbReference>
<comment type="caution">
    <text evidence="3">The sequence shown here is derived from an EMBL/GenBank/DDBJ whole genome shotgun (WGS) entry which is preliminary data.</text>
</comment>
<keyword evidence="2" id="KW-0812">Transmembrane</keyword>
<accession>A0A939BYZ4</accession>
<feature type="transmembrane region" description="Helical" evidence="2">
    <location>
        <begin position="70"/>
        <end position="89"/>
    </location>
</feature>
<dbReference type="RefSeq" id="WP_205255339.1">
    <property type="nucleotide sequence ID" value="NZ_BAAAPV010000001.1"/>
</dbReference>
<gene>
    <name evidence="3" type="ORF">JL107_01945</name>
</gene>
<keyword evidence="2" id="KW-0472">Membrane</keyword>
<evidence type="ECO:0000256" key="1">
    <source>
        <dbReference type="SAM" id="MobiDB-lite"/>
    </source>
</evidence>
<protein>
    <submittedName>
        <fullName evidence="3">DUF998 domain-containing protein</fullName>
    </submittedName>
</protein>
<evidence type="ECO:0000313" key="4">
    <source>
        <dbReference type="Proteomes" id="UP000663801"/>
    </source>
</evidence>
<keyword evidence="2" id="KW-1133">Transmembrane helix</keyword>
<proteinExistence type="predicted"/>
<feature type="region of interest" description="Disordered" evidence="1">
    <location>
        <begin position="196"/>
        <end position="232"/>
    </location>
</feature>
<dbReference type="EMBL" id="JAERWL010000002">
    <property type="protein sequence ID" value="MBM9475198.1"/>
    <property type="molecule type" value="Genomic_DNA"/>
</dbReference>